<feature type="region of interest" description="Disordered" evidence="5">
    <location>
        <begin position="240"/>
        <end position="305"/>
    </location>
</feature>
<proteinExistence type="predicted"/>
<protein>
    <submittedName>
        <fullName evidence="6">Uncharacterized protein</fullName>
    </submittedName>
</protein>
<dbReference type="GO" id="GO:0051231">
    <property type="term" value="P:spindle elongation"/>
    <property type="evidence" value="ECO:0007669"/>
    <property type="project" value="TreeGrafter"/>
</dbReference>
<feature type="compositionally biased region" description="Polar residues" evidence="5">
    <location>
        <begin position="1"/>
        <end position="17"/>
    </location>
</feature>
<evidence type="ECO:0000256" key="3">
    <source>
        <dbReference type="ARBA" id="ARBA00023175"/>
    </source>
</evidence>
<reference evidence="6 7" key="1">
    <citation type="submission" date="2018-10" db="EMBL/GenBank/DDBJ databases">
        <title>Complete genome sequence of Malassezia restricta CBS 7877.</title>
        <authorList>
            <person name="Morand S.C."/>
            <person name="Bertignac M."/>
            <person name="Iltis A."/>
            <person name="Kolder I."/>
            <person name="Pirovano W."/>
            <person name="Jourdain R."/>
            <person name="Clavaud C."/>
        </authorList>
    </citation>
    <scope>NUCLEOTIDE SEQUENCE [LARGE SCALE GENOMIC DNA]</scope>
    <source>
        <strain evidence="6 7">CBS 7877</strain>
    </source>
</reference>
<keyword evidence="2" id="KW-0963">Cytoplasm</keyword>
<keyword evidence="4" id="KW-0206">Cytoskeleton</keyword>
<feature type="region of interest" description="Disordered" evidence="5">
    <location>
        <begin position="1"/>
        <end position="22"/>
    </location>
</feature>
<dbReference type="InterPro" id="IPR047149">
    <property type="entry name" value="KIF11-like"/>
</dbReference>
<feature type="compositionally biased region" description="Basic and acidic residues" evidence="5">
    <location>
        <begin position="250"/>
        <end position="262"/>
    </location>
</feature>
<comment type="subcellular location">
    <subcellularLocation>
        <location evidence="1">Cytoplasm</location>
        <location evidence="1">Cytoskeleton</location>
    </subcellularLocation>
</comment>
<keyword evidence="3" id="KW-0505">Motor protein</keyword>
<dbReference type="EMBL" id="CP033150">
    <property type="protein sequence ID" value="AYO42525.1"/>
    <property type="molecule type" value="Genomic_DNA"/>
</dbReference>
<evidence type="ECO:0000313" key="6">
    <source>
        <dbReference type="EMBL" id="AYO42525.1"/>
    </source>
</evidence>
<dbReference type="VEuPathDB" id="FungiDB:DNF11_1575"/>
<evidence type="ECO:0000256" key="5">
    <source>
        <dbReference type="SAM" id="MobiDB-lite"/>
    </source>
</evidence>
<evidence type="ECO:0000256" key="1">
    <source>
        <dbReference type="ARBA" id="ARBA00004245"/>
    </source>
</evidence>
<feature type="compositionally biased region" description="Basic and acidic residues" evidence="5">
    <location>
        <begin position="144"/>
        <end position="217"/>
    </location>
</feature>
<accession>A0A3G2S3G8</accession>
<dbReference type="OrthoDB" id="3365519at2759"/>
<evidence type="ECO:0000256" key="4">
    <source>
        <dbReference type="ARBA" id="ARBA00023212"/>
    </source>
</evidence>
<keyword evidence="7" id="KW-1185">Reference proteome</keyword>
<feature type="compositionally biased region" description="Basic and acidic residues" evidence="5">
    <location>
        <begin position="118"/>
        <end position="129"/>
    </location>
</feature>
<dbReference type="GO" id="GO:0008574">
    <property type="term" value="F:plus-end-directed microtubule motor activity"/>
    <property type="evidence" value="ECO:0007669"/>
    <property type="project" value="TreeGrafter"/>
</dbReference>
<organism evidence="6 7">
    <name type="scientific">Malassezia restricta (strain ATCC 96810 / NBRC 103918 / CBS 7877)</name>
    <name type="common">Seborrheic dermatitis infection agent</name>
    <dbReference type="NCBI Taxonomy" id="425264"/>
    <lineage>
        <taxon>Eukaryota</taxon>
        <taxon>Fungi</taxon>
        <taxon>Dikarya</taxon>
        <taxon>Basidiomycota</taxon>
        <taxon>Ustilaginomycotina</taxon>
        <taxon>Malasseziomycetes</taxon>
        <taxon>Malasseziales</taxon>
        <taxon>Malasseziaceae</taxon>
        <taxon>Malassezia</taxon>
    </lineage>
</organism>
<sequence length="838" mass="95555">MSSSSSVQTELSHTAASQEEEDVFDDAVSMIQSVRASWAPQVDERERASAEHRHRERLVAYQKRQSMRIEAERELLERHLRLGHEDARREAARKAELLAAEMAREQQELMRLLEHEVQRAQQRRAEQQAREAQATRDAQAQAEAEERRRHDEARRRDEDERQRREARDRRAQQEHARIEEQLRRQRQEAARRADEAARQERRAREEAARRAREEQEALRASMRHKSMDEILQARVTAYEARLGTHPTRSPIEERARQRAQREADDEDRAARVHARRHEARRQDDDDDDASVAETERSAVSRASDASQLTAVMSQLHIVSRQQPPAVKGILSRHSAALTAQPALRFHETRAPSSELRGVPHPDLAWLTYLIQHRLPQPLEHAPARTPRQALGAWIRQSMASVATFETAEPSAGFAALGTARADAPQAVASFLALWEHAPVVHRILASLDLRDVRVLYDVARPLRYMIARPDVHERLLCRFLGPAGYVPWPDLDDPLPLTLLDCEAFHMYMYTEMELPVASHAYLTDMHRLDRRIPRLARSTARAYSRVLARIRLQPQGVPDVPASWTIRGPDGTPHDVGMSSPFVPGYVSTFRAWVPCTDDDDDDDDAWGAEIRRMERELFLAGMWRFLQRGDVVVNATNAHRFLFHGDAFAPLDTRFDAAGHLPPFINALLFPTTYYDWILPPTDTPTLFLDVLPWRADIVSSLHLTRDHVEVVRPHGPVYRVAKWLYRAAFTINVPPESIAASGFIESAHDAHASWNGRIVLETEGTTEHVCELLRRLVSPADAPDLLSLLLDSVVQGTNHAVGLPPPPPADTLPTYPWRLDRRRSQPGCHWITPVA</sequence>
<evidence type="ECO:0000313" key="7">
    <source>
        <dbReference type="Proteomes" id="UP000269793"/>
    </source>
</evidence>
<dbReference type="STRING" id="425264.A0A3G2S3G8"/>
<dbReference type="Proteomes" id="UP000269793">
    <property type="component" value="Chromosome III"/>
</dbReference>
<dbReference type="PANTHER" id="PTHR47970">
    <property type="entry name" value="KINESIN-LIKE PROTEIN KIF11"/>
    <property type="match status" value="1"/>
</dbReference>
<evidence type="ECO:0000256" key="2">
    <source>
        <dbReference type="ARBA" id="ARBA00022490"/>
    </source>
</evidence>
<dbReference type="AlphaFoldDB" id="A0A3G2S3G8"/>
<name>A0A3G2S3G8_MALR7</name>
<dbReference type="GO" id="GO:0072686">
    <property type="term" value="C:mitotic spindle"/>
    <property type="evidence" value="ECO:0007669"/>
    <property type="project" value="TreeGrafter"/>
</dbReference>
<dbReference type="GO" id="GO:0090307">
    <property type="term" value="P:mitotic spindle assembly"/>
    <property type="evidence" value="ECO:0007669"/>
    <property type="project" value="TreeGrafter"/>
</dbReference>
<dbReference type="PANTHER" id="PTHR47970:SF12">
    <property type="entry name" value="KINESIN FAMILY MEMBER 11"/>
    <property type="match status" value="1"/>
</dbReference>
<feature type="compositionally biased region" description="Low complexity" evidence="5">
    <location>
        <begin position="130"/>
        <end position="142"/>
    </location>
</feature>
<gene>
    <name evidence="6" type="ORF">DNF11_1575</name>
</gene>
<feature type="region of interest" description="Disordered" evidence="5">
    <location>
        <begin position="118"/>
        <end position="225"/>
    </location>
</feature>
<dbReference type="GO" id="GO:0005876">
    <property type="term" value="C:spindle microtubule"/>
    <property type="evidence" value="ECO:0007669"/>
    <property type="project" value="TreeGrafter"/>
</dbReference>